<reference evidence="3" key="1">
    <citation type="submission" date="2024-06" db="EMBL/GenBank/DDBJ databases">
        <authorList>
            <consortium name="consrtm"/>
            <person name="Uemura M."/>
            <person name="Terahara T."/>
        </authorList>
    </citation>
    <scope>NUCLEOTIDE SEQUENCE</scope>
    <source>
        <strain evidence="3">KM77-8</strain>
    </source>
</reference>
<sequence>MPLGRHSAGLDDEEFVARVEQLAGYVHPALADPDLREVVLPVLRSDVELHESYRPADGEPLPVPVTVFRGESDHLVTEEDCRGWADVSTEGRSLVEFEGGHMYLAEDPLAVLRAMAEQVAVRPLPERL</sequence>
<feature type="domain" description="Thioesterase" evidence="2">
    <location>
        <begin position="7"/>
        <end position="115"/>
    </location>
</feature>
<dbReference type="Gene3D" id="3.40.50.1820">
    <property type="entry name" value="alpha/beta hydrolase"/>
    <property type="match status" value="1"/>
</dbReference>
<reference evidence="3" key="2">
    <citation type="submission" date="2024-07" db="EMBL/GenBank/DDBJ databases">
        <title>Streptomyces haneummycinica sp. nov., a new antibiotic-producing actinobacterium isolated from marine sediment.</title>
        <authorList>
            <person name="Uemura M."/>
            <person name="Hamada M."/>
            <person name="Hirano S."/>
            <person name="Kobayashi K."/>
            <person name="Ohshiro T."/>
            <person name="Kobayashi T."/>
            <person name="Terahara T."/>
        </authorList>
    </citation>
    <scope>NUCLEOTIDE SEQUENCE</scope>
    <source>
        <strain evidence="3">KM77-8</strain>
    </source>
</reference>
<dbReference type="EMBL" id="AP035768">
    <property type="protein sequence ID" value="BFO18436.1"/>
    <property type="molecule type" value="Genomic_DNA"/>
</dbReference>
<comment type="similarity">
    <text evidence="1">Belongs to the thioesterase family.</text>
</comment>
<name>A0AAT9HMH7_9ACTN</name>
<proteinExistence type="inferred from homology"/>
<organism evidence="3">
    <name type="scientific">Streptomyces haneummycinicus</name>
    <dbReference type="NCBI Taxonomy" id="3074435"/>
    <lineage>
        <taxon>Bacteria</taxon>
        <taxon>Bacillati</taxon>
        <taxon>Actinomycetota</taxon>
        <taxon>Actinomycetes</taxon>
        <taxon>Kitasatosporales</taxon>
        <taxon>Streptomycetaceae</taxon>
        <taxon>Streptomyces</taxon>
    </lineage>
</organism>
<evidence type="ECO:0000313" key="3">
    <source>
        <dbReference type="EMBL" id="BFO18436.1"/>
    </source>
</evidence>
<dbReference type="Pfam" id="PF00975">
    <property type="entry name" value="Thioesterase"/>
    <property type="match status" value="1"/>
</dbReference>
<dbReference type="PANTHER" id="PTHR11487:SF0">
    <property type="entry name" value="S-ACYL FATTY ACID SYNTHASE THIOESTERASE, MEDIUM CHAIN"/>
    <property type="match status" value="1"/>
</dbReference>
<dbReference type="PANTHER" id="PTHR11487">
    <property type="entry name" value="THIOESTERASE"/>
    <property type="match status" value="1"/>
</dbReference>
<evidence type="ECO:0000259" key="2">
    <source>
        <dbReference type="Pfam" id="PF00975"/>
    </source>
</evidence>
<accession>A0AAT9HMH7</accession>
<dbReference type="GO" id="GO:0008610">
    <property type="term" value="P:lipid biosynthetic process"/>
    <property type="evidence" value="ECO:0007669"/>
    <property type="project" value="TreeGrafter"/>
</dbReference>
<dbReference type="InterPro" id="IPR012223">
    <property type="entry name" value="TEII"/>
</dbReference>
<evidence type="ECO:0000256" key="1">
    <source>
        <dbReference type="ARBA" id="ARBA00007169"/>
    </source>
</evidence>
<dbReference type="SUPFAM" id="SSF53474">
    <property type="entry name" value="alpha/beta-Hydrolases"/>
    <property type="match status" value="1"/>
</dbReference>
<protein>
    <recommendedName>
        <fullName evidence="2">Thioesterase domain-containing protein</fullName>
    </recommendedName>
</protein>
<dbReference type="InterPro" id="IPR001031">
    <property type="entry name" value="Thioesterase"/>
</dbReference>
<dbReference type="InterPro" id="IPR029058">
    <property type="entry name" value="AB_hydrolase_fold"/>
</dbReference>
<gene>
    <name evidence="3" type="ORF">SHKM778_48240</name>
</gene>
<dbReference type="AlphaFoldDB" id="A0AAT9HMH7"/>